<gene>
    <name evidence="2" type="ORF">CUS_4756</name>
</gene>
<evidence type="ECO:0000259" key="1">
    <source>
        <dbReference type="Pfam" id="PF13470"/>
    </source>
</evidence>
<protein>
    <submittedName>
        <fullName evidence="2">Toxin-antitoxin system, toxin component, PIN family</fullName>
    </submittedName>
</protein>
<feature type="domain" description="PIN" evidence="1">
    <location>
        <begin position="2"/>
        <end position="112"/>
    </location>
</feature>
<keyword evidence="3" id="KW-1185">Reference proteome</keyword>
<dbReference type="Proteomes" id="UP000004259">
    <property type="component" value="Unassembled WGS sequence"/>
</dbReference>
<name>E9S8D0_RUMAL</name>
<dbReference type="SUPFAM" id="SSF88723">
    <property type="entry name" value="PIN domain-like"/>
    <property type="match status" value="1"/>
</dbReference>
<dbReference type="InterPro" id="IPR029060">
    <property type="entry name" value="PIN-like_dom_sf"/>
</dbReference>
<dbReference type="OrthoDB" id="9787727at2"/>
<organism evidence="2 3">
    <name type="scientific">Ruminococcus albus 8</name>
    <dbReference type="NCBI Taxonomy" id="246199"/>
    <lineage>
        <taxon>Bacteria</taxon>
        <taxon>Bacillati</taxon>
        <taxon>Bacillota</taxon>
        <taxon>Clostridia</taxon>
        <taxon>Eubacteriales</taxon>
        <taxon>Oscillospiraceae</taxon>
        <taxon>Ruminococcus</taxon>
    </lineage>
</organism>
<proteinExistence type="predicted"/>
<reference evidence="2 3" key="1">
    <citation type="submission" date="2011-02" db="EMBL/GenBank/DDBJ databases">
        <authorList>
            <person name="Nelson K.E."/>
            <person name="Sutton G."/>
            <person name="Torralba M."/>
            <person name="Durkin S."/>
            <person name="Harkins D."/>
            <person name="Montgomery R."/>
            <person name="Ziemer C."/>
            <person name="Klaassens E."/>
            <person name="Ocuiv P."/>
            <person name="Morrison M."/>
        </authorList>
    </citation>
    <scope>NUCLEOTIDE SEQUENCE [LARGE SCALE GENOMIC DNA]</scope>
    <source>
        <strain evidence="2 3">8</strain>
    </source>
</reference>
<accession>E9S8D0</accession>
<dbReference type="eggNOG" id="COG1848">
    <property type="taxonomic scope" value="Bacteria"/>
</dbReference>
<dbReference type="Gene3D" id="3.40.50.1010">
    <property type="entry name" value="5'-nuclease"/>
    <property type="match status" value="1"/>
</dbReference>
<dbReference type="InterPro" id="IPR002716">
    <property type="entry name" value="PIN_dom"/>
</dbReference>
<sequence length="191" mass="22164">MKILVDTGTILDVLCKRPEHYEISSKIWKCCELGLIEGYISALSIPGIEYILRNEFNNKKAAQIIRQITFIFKVIELKPSDLREASEMYYSDLENAVSMCQAKRMKLDHIISKKPVYFRDSRVPVLKPEEILEEIIMENFADKIKMKPKISNTLNYNGITNIPSAKKYSIDEMQISFDDYLNGNVEMYNYG</sequence>
<dbReference type="EMBL" id="ADKM02000021">
    <property type="protein sequence ID" value="EGC04465.1"/>
    <property type="molecule type" value="Genomic_DNA"/>
</dbReference>
<dbReference type="STRING" id="246199.CUS_4756"/>
<evidence type="ECO:0000313" key="3">
    <source>
        <dbReference type="Proteomes" id="UP000004259"/>
    </source>
</evidence>
<dbReference type="AlphaFoldDB" id="E9S8D0"/>
<dbReference type="RefSeq" id="WP_002847213.1">
    <property type="nucleotide sequence ID" value="NZ_ADKM02000021.1"/>
</dbReference>
<evidence type="ECO:0000313" key="2">
    <source>
        <dbReference type="EMBL" id="EGC04465.1"/>
    </source>
</evidence>
<comment type="caution">
    <text evidence="2">The sequence shown here is derived from an EMBL/GenBank/DDBJ whole genome shotgun (WGS) entry which is preliminary data.</text>
</comment>
<dbReference type="Pfam" id="PF13470">
    <property type="entry name" value="PIN_3"/>
    <property type="match status" value="1"/>
</dbReference>